<dbReference type="Pfam" id="PF01075">
    <property type="entry name" value="Glyco_transf_9"/>
    <property type="match status" value="1"/>
</dbReference>
<dbReference type="GO" id="GO:0009244">
    <property type="term" value="P:lipopolysaccharide core region biosynthetic process"/>
    <property type="evidence" value="ECO:0007669"/>
    <property type="project" value="TreeGrafter"/>
</dbReference>
<name>A0A3B0RWT2_9ZZZZ</name>
<sequence>MGNKTLIVCFGPLGRLLNGFCAVARLRETCPDDQLVLLTDPSMVGLATKAPWFDDVISANLSDTEVKPSQLTKAIKQRKFDRIIDLERSTRTRKLFAGFGLFAPKFAGAAPRAKWRVAANNAHPIDADDLLLDAMGIGKTHTDLSLGPQLDWLLRLAGQTPSTKPGYFGLDGPYILLNLGKSQPDQGWPETAFAELSEQLIASGITVAITGNINARELAKPLLRAFPQICDLCARADPFQLAALGTEAKGVVGLPDGILHLCAAGAGRCISLHGSQSSAEQTAIRSPNAMTLIGEPLDTLLAKDVLRTMKMFGAL</sequence>
<organism evidence="3">
    <name type="scientific">hydrothermal vent metagenome</name>
    <dbReference type="NCBI Taxonomy" id="652676"/>
    <lineage>
        <taxon>unclassified sequences</taxon>
        <taxon>metagenomes</taxon>
        <taxon>ecological metagenomes</taxon>
    </lineage>
</organism>
<dbReference type="AlphaFoldDB" id="A0A3B0RWT2"/>
<evidence type="ECO:0000256" key="2">
    <source>
        <dbReference type="ARBA" id="ARBA00022679"/>
    </source>
</evidence>
<evidence type="ECO:0008006" key="4">
    <source>
        <dbReference type="Google" id="ProtNLM"/>
    </source>
</evidence>
<dbReference type="SUPFAM" id="SSF53756">
    <property type="entry name" value="UDP-Glycosyltransferase/glycogen phosphorylase"/>
    <property type="match status" value="1"/>
</dbReference>
<dbReference type="InterPro" id="IPR002201">
    <property type="entry name" value="Glyco_trans_9"/>
</dbReference>
<dbReference type="Gene3D" id="3.40.50.2000">
    <property type="entry name" value="Glycogen Phosphorylase B"/>
    <property type="match status" value="2"/>
</dbReference>
<reference evidence="3" key="1">
    <citation type="submission" date="2018-06" db="EMBL/GenBank/DDBJ databases">
        <authorList>
            <person name="Zhirakovskaya E."/>
        </authorList>
    </citation>
    <scope>NUCLEOTIDE SEQUENCE</scope>
</reference>
<accession>A0A3B0RWT2</accession>
<gene>
    <name evidence="3" type="ORF">MNBD_ALPHA06-389</name>
</gene>
<dbReference type="GO" id="GO:0005829">
    <property type="term" value="C:cytosol"/>
    <property type="evidence" value="ECO:0007669"/>
    <property type="project" value="TreeGrafter"/>
</dbReference>
<protein>
    <recommendedName>
        <fullName evidence="4">ADP-heptose--lipooligosaccharide heptosyltransferase II</fullName>
    </recommendedName>
</protein>
<keyword evidence="1" id="KW-0328">Glycosyltransferase</keyword>
<dbReference type="EMBL" id="UOEE01000261">
    <property type="protein sequence ID" value="VAV98324.1"/>
    <property type="molecule type" value="Genomic_DNA"/>
</dbReference>
<dbReference type="PANTHER" id="PTHR30160">
    <property type="entry name" value="TETRAACYLDISACCHARIDE 4'-KINASE-RELATED"/>
    <property type="match status" value="1"/>
</dbReference>
<evidence type="ECO:0000256" key="1">
    <source>
        <dbReference type="ARBA" id="ARBA00022676"/>
    </source>
</evidence>
<dbReference type="GO" id="GO:0008713">
    <property type="term" value="F:ADP-heptose-lipopolysaccharide heptosyltransferase activity"/>
    <property type="evidence" value="ECO:0007669"/>
    <property type="project" value="TreeGrafter"/>
</dbReference>
<proteinExistence type="predicted"/>
<dbReference type="InterPro" id="IPR051199">
    <property type="entry name" value="LPS_LOS_Heptosyltrfase"/>
</dbReference>
<evidence type="ECO:0000313" key="3">
    <source>
        <dbReference type="EMBL" id="VAV98324.1"/>
    </source>
</evidence>
<keyword evidence="2" id="KW-0808">Transferase</keyword>